<sequence length="270" mass="32058">MSRSVATEQSDFESKMLLVKQKKKQAEHDKRLLVNRIALLKKEERKAYKKIEKTKERAQEVLTVRIEHERHHSERVARHARNERRRKLEAEANKASEAEARRNRQLAMQHVQQLKFAKVREARSEAAQARDEIRAEQLADVVEKQRKRAEVKEHEAKLRERKQQEMQGILKRNRKAYERKVKEEEKATLLREKEVARMEREEMKLIQKLKKTQVMQQQAFEDLENALNGDLSHLTQVEEPSPVKRRPATPPLREESKDPEPTPEPEPEEQ</sequence>
<evidence type="ECO:0000313" key="2">
    <source>
        <dbReference type="EMBL" id="CAH0370518.1"/>
    </source>
</evidence>
<name>A0A8J2SHM4_9STRA</name>
<feature type="compositionally biased region" description="Basic and acidic residues" evidence="1">
    <location>
        <begin position="86"/>
        <end position="102"/>
    </location>
</feature>
<evidence type="ECO:0000313" key="3">
    <source>
        <dbReference type="Proteomes" id="UP000789595"/>
    </source>
</evidence>
<comment type="caution">
    <text evidence="2">The sequence shown here is derived from an EMBL/GenBank/DDBJ whole genome shotgun (WGS) entry which is preliminary data.</text>
</comment>
<dbReference type="EMBL" id="CAKKNE010000003">
    <property type="protein sequence ID" value="CAH0370518.1"/>
    <property type="molecule type" value="Genomic_DNA"/>
</dbReference>
<keyword evidence="3" id="KW-1185">Reference proteome</keyword>
<feature type="compositionally biased region" description="Basic and acidic residues" evidence="1">
    <location>
        <begin position="146"/>
        <end position="164"/>
    </location>
</feature>
<protein>
    <submittedName>
        <fullName evidence="2">Uncharacterized protein</fullName>
    </submittedName>
</protein>
<reference evidence="2" key="1">
    <citation type="submission" date="2021-11" db="EMBL/GenBank/DDBJ databases">
        <authorList>
            <consortium name="Genoscope - CEA"/>
            <person name="William W."/>
        </authorList>
    </citation>
    <scope>NUCLEOTIDE SEQUENCE</scope>
</reference>
<dbReference type="PANTHER" id="PTHR37473:SF1">
    <property type="entry name" value="EF-HAND DOMAIN-CONTAINING PROTEIN"/>
    <property type="match status" value="1"/>
</dbReference>
<dbReference type="AlphaFoldDB" id="A0A8J2SHM4"/>
<feature type="region of interest" description="Disordered" evidence="1">
    <location>
        <begin position="146"/>
        <end position="171"/>
    </location>
</feature>
<gene>
    <name evidence="2" type="ORF">PECAL_3P04140</name>
</gene>
<feature type="region of interest" description="Disordered" evidence="1">
    <location>
        <begin position="230"/>
        <end position="270"/>
    </location>
</feature>
<dbReference type="OrthoDB" id="26525at2759"/>
<feature type="compositionally biased region" description="Acidic residues" evidence="1">
    <location>
        <begin position="261"/>
        <end position="270"/>
    </location>
</feature>
<dbReference type="Proteomes" id="UP000789595">
    <property type="component" value="Unassembled WGS sequence"/>
</dbReference>
<feature type="region of interest" description="Disordered" evidence="1">
    <location>
        <begin position="70"/>
        <end position="104"/>
    </location>
</feature>
<dbReference type="PANTHER" id="PTHR37473">
    <property type="entry name" value="EF-HAND DOMAIN-CONTAINING PROTEIN"/>
    <property type="match status" value="1"/>
</dbReference>
<proteinExistence type="predicted"/>
<organism evidence="2 3">
    <name type="scientific">Pelagomonas calceolata</name>
    <dbReference type="NCBI Taxonomy" id="35677"/>
    <lineage>
        <taxon>Eukaryota</taxon>
        <taxon>Sar</taxon>
        <taxon>Stramenopiles</taxon>
        <taxon>Ochrophyta</taxon>
        <taxon>Pelagophyceae</taxon>
        <taxon>Pelagomonadales</taxon>
        <taxon>Pelagomonadaceae</taxon>
        <taxon>Pelagomonas</taxon>
    </lineage>
</organism>
<evidence type="ECO:0000256" key="1">
    <source>
        <dbReference type="SAM" id="MobiDB-lite"/>
    </source>
</evidence>
<accession>A0A8J2SHM4</accession>